<evidence type="ECO:0000313" key="1">
    <source>
        <dbReference type="EMBL" id="MCD7448054.1"/>
    </source>
</evidence>
<dbReference type="Proteomes" id="UP000823775">
    <property type="component" value="Unassembled WGS sequence"/>
</dbReference>
<reference evidence="1 2" key="1">
    <citation type="journal article" date="2021" name="BMC Genomics">
        <title>Datura genome reveals duplications of psychoactive alkaloid biosynthetic genes and high mutation rate following tissue culture.</title>
        <authorList>
            <person name="Rajewski A."/>
            <person name="Carter-House D."/>
            <person name="Stajich J."/>
            <person name="Litt A."/>
        </authorList>
    </citation>
    <scope>NUCLEOTIDE SEQUENCE [LARGE SCALE GENOMIC DNA]</scope>
    <source>
        <strain evidence="1">AR-01</strain>
    </source>
</reference>
<sequence length="76" mass="8448">IKVMDLDFWTKDIKIILSKARFKKVNTAPTSQVKGLCIAQATPMHQEAQRGTLDCVVSDAARRQCPDGPSIQSQFD</sequence>
<accession>A0ABS8RML9</accession>
<dbReference type="EMBL" id="JACEIK010000050">
    <property type="protein sequence ID" value="MCD7448054.1"/>
    <property type="molecule type" value="Genomic_DNA"/>
</dbReference>
<gene>
    <name evidence="1" type="ORF">HAX54_037368</name>
</gene>
<organism evidence="1 2">
    <name type="scientific">Datura stramonium</name>
    <name type="common">Jimsonweed</name>
    <name type="synonym">Common thornapple</name>
    <dbReference type="NCBI Taxonomy" id="4076"/>
    <lineage>
        <taxon>Eukaryota</taxon>
        <taxon>Viridiplantae</taxon>
        <taxon>Streptophyta</taxon>
        <taxon>Embryophyta</taxon>
        <taxon>Tracheophyta</taxon>
        <taxon>Spermatophyta</taxon>
        <taxon>Magnoliopsida</taxon>
        <taxon>eudicotyledons</taxon>
        <taxon>Gunneridae</taxon>
        <taxon>Pentapetalae</taxon>
        <taxon>asterids</taxon>
        <taxon>lamiids</taxon>
        <taxon>Solanales</taxon>
        <taxon>Solanaceae</taxon>
        <taxon>Solanoideae</taxon>
        <taxon>Datureae</taxon>
        <taxon>Datura</taxon>
    </lineage>
</organism>
<protein>
    <submittedName>
        <fullName evidence="1">Uncharacterized protein</fullName>
    </submittedName>
</protein>
<comment type="caution">
    <text evidence="1">The sequence shown here is derived from an EMBL/GenBank/DDBJ whole genome shotgun (WGS) entry which is preliminary data.</text>
</comment>
<feature type="non-terminal residue" evidence="1">
    <location>
        <position position="1"/>
    </location>
</feature>
<proteinExistence type="predicted"/>
<keyword evidence="2" id="KW-1185">Reference proteome</keyword>
<name>A0ABS8RML9_DATST</name>
<evidence type="ECO:0000313" key="2">
    <source>
        <dbReference type="Proteomes" id="UP000823775"/>
    </source>
</evidence>